<gene>
    <name evidence="5" type="ORF">ACFQZM_27950</name>
</gene>
<dbReference type="Proteomes" id="UP001597063">
    <property type="component" value="Unassembled WGS sequence"/>
</dbReference>
<keyword evidence="1" id="KW-0805">Transcription regulation</keyword>
<dbReference type="EMBL" id="JBHTGP010000013">
    <property type="protein sequence ID" value="MFD0688359.1"/>
    <property type="molecule type" value="Genomic_DNA"/>
</dbReference>
<evidence type="ECO:0000313" key="6">
    <source>
        <dbReference type="Proteomes" id="UP001597063"/>
    </source>
</evidence>
<evidence type="ECO:0000313" key="5">
    <source>
        <dbReference type="EMBL" id="MFD0688359.1"/>
    </source>
</evidence>
<keyword evidence="2" id="KW-0804">Transcription</keyword>
<dbReference type="InterPro" id="IPR027383">
    <property type="entry name" value="Znf_put"/>
</dbReference>
<sequence>MEATDCGDYRLGLGVYALGRLPGTEAAELRAHLRGCRRCRVELDELRGVAEMLARSVPEWRATAGQPQARPGQAGQGGPGWQARTRRGAGRGTRTGASRIGLSGAFACDARGRGRSR</sequence>
<organism evidence="5 6">
    <name type="scientific">Actinomadura fibrosa</name>
    <dbReference type="NCBI Taxonomy" id="111802"/>
    <lineage>
        <taxon>Bacteria</taxon>
        <taxon>Bacillati</taxon>
        <taxon>Actinomycetota</taxon>
        <taxon>Actinomycetes</taxon>
        <taxon>Streptosporangiales</taxon>
        <taxon>Thermomonosporaceae</taxon>
        <taxon>Actinomadura</taxon>
    </lineage>
</organism>
<dbReference type="InterPro" id="IPR041916">
    <property type="entry name" value="Anti_sigma_zinc_sf"/>
</dbReference>
<comment type="caution">
    <text evidence="5">The sequence shown here is derived from an EMBL/GenBank/DDBJ whole genome shotgun (WGS) entry which is preliminary data.</text>
</comment>
<accession>A0ABW2XPV8</accession>
<feature type="domain" description="Putative zinc-finger" evidence="4">
    <location>
        <begin position="13"/>
        <end position="40"/>
    </location>
</feature>
<evidence type="ECO:0000256" key="3">
    <source>
        <dbReference type="SAM" id="MobiDB-lite"/>
    </source>
</evidence>
<name>A0ABW2XPV8_9ACTN</name>
<keyword evidence="6" id="KW-1185">Reference proteome</keyword>
<evidence type="ECO:0000256" key="2">
    <source>
        <dbReference type="ARBA" id="ARBA00023163"/>
    </source>
</evidence>
<proteinExistence type="predicted"/>
<feature type="compositionally biased region" description="Low complexity" evidence="3">
    <location>
        <begin position="62"/>
        <end position="73"/>
    </location>
</feature>
<dbReference type="RefSeq" id="WP_165503203.1">
    <property type="nucleotide sequence ID" value="NZ_CAACUY010000227.1"/>
</dbReference>
<evidence type="ECO:0000256" key="1">
    <source>
        <dbReference type="ARBA" id="ARBA00023015"/>
    </source>
</evidence>
<feature type="region of interest" description="Disordered" evidence="3">
    <location>
        <begin position="61"/>
        <end position="98"/>
    </location>
</feature>
<evidence type="ECO:0000259" key="4">
    <source>
        <dbReference type="Pfam" id="PF13490"/>
    </source>
</evidence>
<dbReference type="Pfam" id="PF13490">
    <property type="entry name" value="zf-HC2"/>
    <property type="match status" value="1"/>
</dbReference>
<protein>
    <submittedName>
        <fullName evidence="5">Zf-HC2 domain-containing protein</fullName>
    </submittedName>
</protein>
<dbReference type="Gene3D" id="1.10.10.1320">
    <property type="entry name" value="Anti-sigma factor, zinc-finger domain"/>
    <property type="match status" value="1"/>
</dbReference>
<reference evidence="6" key="1">
    <citation type="journal article" date="2019" name="Int. J. Syst. Evol. Microbiol.">
        <title>The Global Catalogue of Microorganisms (GCM) 10K type strain sequencing project: providing services to taxonomists for standard genome sequencing and annotation.</title>
        <authorList>
            <consortium name="The Broad Institute Genomics Platform"/>
            <consortium name="The Broad Institute Genome Sequencing Center for Infectious Disease"/>
            <person name="Wu L."/>
            <person name="Ma J."/>
        </authorList>
    </citation>
    <scope>NUCLEOTIDE SEQUENCE [LARGE SCALE GENOMIC DNA]</scope>
    <source>
        <strain evidence="6">JCM 9371</strain>
    </source>
</reference>